<dbReference type="InterPro" id="IPR012338">
    <property type="entry name" value="Beta-lactam/transpept-like"/>
</dbReference>
<dbReference type="AlphaFoldDB" id="A0A1M4Z7J8"/>
<evidence type="ECO:0000313" key="4">
    <source>
        <dbReference type="Proteomes" id="UP000184368"/>
    </source>
</evidence>
<protein>
    <submittedName>
        <fullName evidence="3">CubicO group peptidase, beta-lactamase class C family</fullName>
    </submittedName>
</protein>
<dbReference type="RefSeq" id="WP_083596437.1">
    <property type="nucleotide sequence ID" value="NZ_FQUO01000005.1"/>
</dbReference>
<reference evidence="3 4" key="1">
    <citation type="submission" date="2016-11" db="EMBL/GenBank/DDBJ databases">
        <authorList>
            <person name="Jaros S."/>
            <person name="Januszkiewicz K."/>
            <person name="Wedrychowicz H."/>
        </authorList>
    </citation>
    <scope>NUCLEOTIDE SEQUENCE [LARGE SCALE GENOMIC DNA]</scope>
    <source>
        <strain evidence="3 4">DSM 26897</strain>
    </source>
</reference>
<name>A0A1M4Z7J8_9BACT</name>
<keyword evidence="4" id="KW-1185">Reference proteome</keyword>
<dbReference type="EMBL" id="FQUO01000005">
    <property type="protein sequence ID" value="SHF13975.1"/>
    <property type="molecule type" value="Genomic_DNA"/>
</dbReference>
<keyword evidence="1" id="KW-0732">Signal</keyword>
<dbReference type="SUPFAM" id="SSF56601">
    <property type="entry name" value="beta-lactamase/transpeptidase-like"/>
    <property type="match status" value="1"/>
</dbReference>
<accession>A0A1M4Z7J8</accession>
<dbReference type="InterPro" id="IPR001466">
    <property type="entry name" value="Beta-lactam-related"/>
</dbReference>
<dbReference type="Proteomes" id="UP000184368">
    <property type="component" value="Unassembled WGS sequence"/>
</dbReference>
<dbReference type="InterPro" id="IPR050491">
    <property type="entry name" value="AmpC-like"/>
</dbReference>
<organism evidence="3 4">
    <name type="scientific">Cnuella takakiae</name>
    <dbReference type="NCBI Taxonomy" id="1302690"/>
    <lineage>
        <taxon>Bacteria</taxon>
        <taxon>Pseudomonadati</taxon>
        <taxon>Bacteroidota</taxon>
        <taxon>Chitinophagia</taxon>
        <taxon>Chitinophagales</taxon>
        <taxon>Chitinophagaceae</taxon>
        <taxon>Cnuella</taxon>
    </lineage>
</organism>
<gene>
    <name evidence="3" type="ORF">SAMN05444008_105117</name>
</gene>
<proteinExistence type="predicted"/>
<feature type="signal peptide" evidence="1">
    <location>
        <begin position="1"/>
        <end position="22"/>
    </location>
</feature>
<evidence type="ECO:0000256" key="1">
    <source>
        <dbReference type="SAM" id="SignalP"/>
    </source>
</evidence>
<dbReference type="Pfam" id="PF00144">
    <property type="entry name" value="Beta-lactamase"/>
    <property type="match status" value="1"/>
</dbReference>
<evidence type="ECO:0000313" key="3">
    <source>
        <dbReference type="EMBL" id="SHF13975.1"/>
    </source>
</evidence>
<feature type="chain" id="PRO_5012702663" evidence="1">
    <location>
        <begin position="23"/>
        <end position="349"/>
    </location>
</feature>
<dbReference type="Gene3D" id="3.40.710.10">
    <property type="entry name" value="DD-peptidase/beta-lactamase superfamily"/>
    <property type="match status" value="1"/>
</dbReference>
<evidence type="ECO:0000259" key="2">
    <source>
        <dbReference type="Pfam" id="PF00144"/>
    </source>
</evidence>
<dbReference type="STRING" id="1302690.BUE76_22260"/>
<dbReference type="PANTHER" id="PTHR46825:SF8">
    <property type="entry name" value="BETA-LACTAMASE-RELATED"/>
    <property type="match status" value="1"/>
</dbReference>
<sequence length="349" mass="39212">MKKLVIICFLCMAAGLFTPLNAQTKNGSINEKTIEGLMQRYNIPVLGIGIIKEGRLSHKEVYGALTPDEAAPLNTIFNVASLTKPLVTMLTLRLVSMGKWNLDEPLANYWIDPDVKNDSNAYKITTRHVLAHQTGFLNWRWLHASRKLSFDFAPGTNHQYSGEGFEYLRKALENKFGKSLEALCDTLVFKPLKMYDSRLTWKDNLEARFAKWHDQAGKNTYETFKSTKPNAADDLLTTVEDYSKFAMAVLSGFNLPDSLFKDMITPRATISKNSSMCLGWEYFGSLPNGEYAILHTGSDLGVKTLVLLFPRSKQGLVVFTNSDNGHLLYEKLIPLALGKLGETFMKTAF</sequence>
<dbReference type="PANTHER" id="PTHR46825">
    <property type="entry name" value="D-ALANYL-D-ALANINE-CARBOXYPEPTIDASE/ENDOPEPTIDASE AMPH"/>
    <property type="match status" value="1"/>
</dbReference>
<feature type="domain" description="Beta-lactamase-related" evidence="2">
    <location>
        <begin position="31"/>
        <end position="325"/>
    </location>
</feature>